<feature type="compositionally biased region" description="Basic residues" evidence="1">
    <location>
        <begin position="446"/>
        <end position="455"/>
    </location>
</feature>
<protein>
    <submittedName>
        <fullName evidence="3">Uncharacterized protein</fullName>
    </submittedName>
</protein>
<keyword evidence="2" id="KW-0812">Transmembrane</keyword>
<keyword evidence="2" id="KW-1133">Transmembrane helix</keyword>
<organism evidence="3">
    <name type="scientific">Psilocybe cubensis</name>
    <name type="common">Psychedelic mushroom</name>
    <name type="synonym">Stropharia cubensis</name>
    <dbReference type="NCBI Taxonomy" id="181762"/>
    <lineage>
        <taxon>Eukaryota</taxon>
        <taxon>Fungi</taxon>
        <taxon>Dikarya</taxon>
        <taxon>Basidiomycota</taxon>
        <taxon>Agaricomycotina</taxon>
        <taxon>Agaricomycetes</taxon>
        <taxon>Agaricomycetidae</taxon>
        <taxon>Agaricales</taxon>
        <taxon>Agaricineae</taxon>
        <taxon>Strophariaceae</taxon>
        <taxon>Psilocybe</taxon>
    </lineage>
</organism>
<feature type="region of interest" description="Disordered" evidence="1">
    <location>
        <begin position="370"/>
        <end position="473"/>
    </location>
</feature>
<dbReference type="AlphaFoldDB" id="A0A8H8CIP0"/>
<accession>A0A8H8CIP0</accession>
<evidence type="ECO:0000313" key="3">
    <source>
        <dbReference type="EMBL" id="KAG5166189.1"/>
    </source>
</evidence>
<feature type="transmembrane region" description="Helical" evidence="2">
    <location>
        <begin position="306"/>
        <end position="328"/>
    </location>
</feature>
<sequence>MSGSARQVIVDDNDSTIVYSPNWSSQFAADKDNQGNFGKTLRSTLHGTNSNGTFQFQFSGTQIEVFGSLNMKNTSGILDPTWDCQINTTSIGATAPFLFPENNWSLCSADNLPTGTHTLTLTTQSHRRTFLFDYIQYTPSNPNDLNDALVKVPPTDPEIVYDSSWSNLANIANITRTKGSTMTFNFTGISATWYGIVPSELPPTSSQGTYAIDGNPAMPFVLAGLSPNSVTEYNQIFIQTPQLSPGPHTMTVTYEGDTESTPLTLQYILVQNVTEGSKSITSSASASSETSSNVSLSAMNDKKQNVAGIVSGVLAVVIVICLSAFIYLKYIRDRRKGAGTPRWENIVKPFSISRAPRRVVESASMSTIGLFGPSDDTTRPNHPRPTSGFTIPTRTRPRSFLREPTVPPPLPDLPQVQSTPQPKPKLKPIQTTFNNPEQPQASGSRPPRRPKKKKEPPKVAVNDLDENTSYYGGYQTWGQTKALEAASGARARDSYI</sequence>
<comment type="caution">
    <text evidence="3">The sequence shown here is derived from an EMBL/GenBank/DDBJ whole genome shotgun (WGS) entry which is preliminary data.</text>
</comment>
<evidence type="ECO:0000256" key="2">
    <source>
        <dbReference type="SAM" id="Phobius"/>
    </source>
</evidence>
<dbReference type="Gene3D" id="2.60.120.260">
    <property type="entry name" value="Galactose-binding domain-like"/>
    <property type="match status" value="2"/>
</dbReference>
<keyword evidence="2" id="KW-0472">Membrane</keyword>
<dbReference type="OrthoDB" id="3052647at2759"/>
<proteinExistence type="predicted"/>
<dbReference type="EMBL" id="JAFIQS010000008">
    <property type="protein sequence ID" value="KAG5166189.1"/>
    <property type="molecule type" value="Genomic_DNA"/>
</dbReference>
<evidence type="ECO:0000256" key="1">
    <source>
        <dbReference type="SAM" id="MobiDB-lite"/>
    </source>
</evidence>
<name>A0A8H8CIP0_PSICU</name>
<gene>
    <name evidence="3" type="ORF">JR316_008270</name>
</gene>
<reference evidence="3" key="1">
    <citation type="submission" date="2021-02" db="EMBL/GenBank/DDBJ databases">
        <title>Psilocybe cubensis genome.</title>
        <authorList>
            <person name="Mckernan K.J."/>
            <person name="Crawford S."/>
            <person name="Trippe A."/>
            <person name="Kane L.T."/>
            <person name="Mclaughlin S."/>
        </authorList>
    </citation>
    <scope>NUCLEOTIDE SEQUENCE [LARGE SCALE GENOMIC DNA]</scope>
    <source>
        <strain evidence="3">MGC-MH-2018</strain>
    </source>
</reference>
<feature type="compositionally biased region" description="Polar residues" evidence="1">
    <location>
        <begin position="429"/>
        <end position="443"/>
    </location>
</feature>